<keyword evidence="3" id="KW-1185">Reference proteome</keyword>
<comment type="caution">
    <text evidence="2">The sequence shown here is derived from an EMBL/GenBank/DDBJ whole genome shotgun (WGS) entry which is preliminary data.</text>
</comment>
<proteinExistence type="predicted"/>
<keyword evidence="1" id="KW-0812">Transmembrane</keyword>
<name>A0ABU2VX40_9ACTN</name>
<evidence type="ECO:0000256" key="1">
    <source>
        <dbReference type="SAM" id="Phobius"/>
    </source>
</evidence>
<evidence type="ECO:0000313" key="2">
    <source>
        <dbReference type="EMBL" id="MDT0489462.1"/>
    </source>
</evidence>
<accession>A0ABU2VX40</accession>
<feature type="transmembrane region" description="Helical" evidence="1">
    <location>
        <begin position="21"/>
        <end position="38"/>
    </location>
</feature>
<feature type="transmembrane region" description="Helical" evidence="1">
    <location>
        <begin position="44"/>
        <end position="63"/>
    </location>
</feature>
<evidence type="ECO:0008006" key="4">
    <source>
        <dbReference type="Google" id="ProtNLM"/>
    </source>
</evidence>
<organism evidence="2 3">
    <name type="scientific">Streptomyces stephensoniae</name>
    <dbReference type="NCBI Taxonomy" id="3375367"/>
    <lineage>
        <taxon>Bacteria</taxon>
        <taxon>Bacillati</taxon>
        <taxon>Actinomycetota</taxon>
        <taxon>Actinomycetes</taxon>
        <taxon>Kitasatosporales</taxon>
        <taxon>Streptomycetaceae</taxon>
        <taxon>Streptomyces</taxon>
    </lineage>
</organism>
<gene>
    <name evidence="2" type="ORF">RM717_02950</name>
</gene>
<dbReference type="RefSeq" id="WP_311595765.1">
    <property type="nucleotide sequence ID" value="NZ_JAVRFG010000003.1"/>
</dbReference>
<reference evidence="3" key="1">
    <citation type="submission" date="2023-07" db="EMBL/GenBank/DDBJ databases">
        <title>30 novel species of actinomycetes from the DSMZ collection.</title>
        <authorList>
            <person name="Nouioui I."/>
        </authorList>
    </citation>
    <scope>NUCLEOTIDE SEQUENCE [LARGE SCALE GENOMIC DNA]</scope>
    <source>
        <strain evidence="3">DSM 40932</strain>
    </source>
</reference>
<dbReference type="Proteomes" id="UP001180556">
    <property type="component" value="Unassembled WGS sequence"/>
</dbReference>
<sequence length="87" mass="9145">MAASRAAIRELFRREPSDAHTGLGLVVVASVLVAVVWVPQAGAVLAGGFAALFVVALVVALFLGRRRGGAVRAAYRFTFGWGGWVSF</sequence>
<dbReference type="EMBL" id="JAVRFG010000003">
    <property type="protein sequence ID" value="MDT0489462.1"/>
    <property type="molecule type" value="Genomic_DNA"/>
</dbReference>
<keyword evidence="1" id="KW-1133">Transmembrane helix</keyword>
<protein>
    <recommendedName>
        <fullName evidence="4">Integral membrane protein</fullName>
    </recommendedName>
</protein>
<evidence type="ECO:0000313" key="3">
    <source>
        <dbReference type="Proteomes" id="UP001180556"/>
    </source>
</evidence>
<keyword evidence="1" id="KW-0472">Membrane</keyword>